<gene>
    <name evidence="2" type="ORF">IPP15_00605</name>
</gene>
<reference evidence="2 3" key="1">
    <citation type="submission" date="2020-10" db="EMBL/GenBank/DDBJ databases">
        <title>Connecting structure to function with the recovery of over 1000 high-quality activated sludge metagenome-assembled genomes encoding full-length rRNA genes using long-read sequencing.</title>
        <authorList>
            <person name="Singleton C.M."/>
            <person name="Petriglieri F."/>
            <person name="Kristensen J.M."/>
            <person name="Kirkegaard R.H."/>
            <person name="Michaelsen T.Y."/>
            <person name="Andersen M.H."/>
            <person name="Karst S.M."/>
            <person name="Dueholm M.S."/>
            <person name="Nielsen P.H."/>
            <person name="Albertsen M."/>
        </authorList>
    </citation>
    <scope>NUCLEOTIDE SEQUENCE [LARGE SCALE GENOMIC DNA]</scope>
    <source>
        <strain evidence="2">Ribe_18-Q3-R11-54_MAXAC.273</strain>
    </source>
</reference>
<evidence type="ECO:0000313" key="2">
    <source>
        <dbReference type="EMBL" id="MBK9980920.1"/>
    </source>
</evidence>
<dbReference type="EMBL" id="JADKGY010000001">
    <property type="protein sequence ID" value="MBK9980920.1"/>
    <property type="molecule type" value="Genomic_DNA"/>
</dbReference>
<dbReference type="Pfam" id="PF08592">
    <property type="entry name" value="Anthrone_oxy"/>
    <property type="match status" value="1"/>
</dbReference>
<evidence type="ECO:0000313" key="3">
    <source>
        <dbReference type="Proteomes" id="UP000808337"/>
    </source>
</evidence>
<keyword evidence="1" id="KW-1133">Transmembrane helix</keyword>
<sequence length="112" mass="13143">MNPGNFFRVFSPVSQVLALLVLILFWKTSSSIRLFLGIAFVIYVLTDVMTFAYFYPRNDILFKTAQLTDAETIRRVWNEWNTMNWIRSFIIVIGITFSSLGLHKFYMLKQTS</sequence>
<evidence type="ECO:0000256" key="1">
    <source>
        <dbReference type="SAM" id="Phobius"/>
    </source>
</evidence>
<keyword evidence="1" id="KW-0812">Transmembrane</keyword>
<name>A0A9D7XM93_9BACT</name>
<accession>A0A9D7XM93</accession>
<feature type="transmembrane region" description="Helical" evidence="1">
    <location>
        <begin position="33"/>
        <end position="55"/>
    </location>
</feature>
<dbReference type="InterPro" id="IPR013901">
    <property type="entry name" value="Anthrone_oxy"/>
</dbReference>
<proteinExistence type="predicted"/>
<organism evidence="2 3">
    <name type="scientific">Candidatus Opimibacter skivensis</name>
    <dbReference type="NCBI Taxonomy" id="2982028"/>
    <lineage>
        <taxon>Bacteria</taxon>
        <taxon>Pseudomonadati</taxon>
        <taxon>Bacteroidota</taxon>
        <taxon>Saprospiria</taxon>
        <taxon>Saprospirales</taxon>
        <taxon>Saprospiraceae</taxon>
        <taxon>Candidatus Opimibacter</taxon>
    </lineage>
</organism>
<dbReference type="AlphaFoldDB" id="A0A9D7XM93"/>
<feature type="transmembrane region" description="Helical" evidence="1">
    <location>
        <begin position="85"/>
        <end position="106"/>
    </location>
</feature>
<comment type="caution">
    <text evidence="2">The sequence shown here is derived from an EMBL/GenBank/DDBJ whole genome shotgun (WGS) entry which is preliminary data.</text>
</comment>
<keyword evidence="1" id="KW-0472">Membrane</keyword>
<feature type="transmembrane region" description="Helical" evidence="1">
    <location>
        <begin position="6"/>
        <end position="26"/>
    </location>
</feature>
<dbReference type="Proteomes" id="UP000808337">
    <property type="component" value="Unassembled WGS sequence"/>
</dbReference>
<protein>
    <submittedName>
        <fullName evidence="2">DUF1772 domain-containing protein</fullName>
    </submittedName>
</protein>